<comment type="caution">
    <text evidence="1">The sequence shown here is derived from an EMBL/GenBank/DDBJ whole genome shotgun (WGS) entry which is preliminary data.</text>
</comment>
<accession>A0A922D0F1</accession>
<dbReference type="EMBL" id="MU228892">
    <property type="protein sequence ID" value="KAG6620666.1"/>
    <property type="molecule type" value="Genomic_DNA"/>
</dbReference>
<name>A0A922D0F1_CARIL</name>
<sequence length="93" mass="10363">MKGGGEPGLGREEKPKQSFRVSSNFQGPWVVIFVGFSCGSSPSAASLGVRSSFFFSQSTFLQPFLLVYFLHSARRSSTLRSQNLVFVFLFRED</sequence>
<organism evidence="1 2">
    <name type="scientific">Carya illinoinensis</name>
    <name type="common">Pecan</name>
    <dbReference type="NCBI Taxonomy" id="32201"/>
    <lineage>
        <taxon>Eukaryota</taxon>
        <taxon>Viridiplantae</taxon>
        <taxon>Streptophyta</taxon>
        <taxon>Embryophyta</taxon>
        <taxon>Tracheophyta</taxon>
        <taxon>Spermatophyta</taxon>
        <taxon>Magnoliopsida</taxon>
        <taxon>eudicotyledons</taxon>
        <taxon>Gunneridae</taxon>
        <taxon>Pentapetalae</taxon>
        <taxon>rosids</taxon>
        <taxon>fabids</taxon>
        <taxon>Fagales</taxon>
        <taxon>Juglandaceae</taxon>
        <taxon>Carya</taxon>
    </lineage>
</organism>
<evidence type="ECO:0000313" key="1">
    <source>
        <dbReference type="EMBL" id="KAG6620666.1"/>
    </source>
</evidence>
<gene>
    <name evidence="1" type="ORF">I3842_Q054300</name>
</gene>
<dbReference type="Proteomes" id="UP000811246">
    <property type="component" value="Unassembled WGS sequence"/>
</dbReference>
<proteinExistence type="predicted"/>
<dbReference type="AlphaFoldDB" id="A0A922D0F1"/>
<reference evidence="1" key="1">
    <citation type="submission" date="2021-01" db="EMBL/GenBank/DDBJ databases">
        <authorList>
            <person name="Lovell J.T."/>
            <person name="Bentley N."/>
            <person name="Bhattarai G."/>
            <person name="Jenkins J.W."/>
            <person name="Sreedasyam A."/>
            <person name="Alarcon Y."/>
            <person name="Bock C."/>
            <person name="Boston L."/>
            <person name="Carlson J."/>
            <person name="Cervantes K."/>
            <person name="Clermont K."/>
            <person name="Krom N."/>
            <person name="Kubenka K."/>
            <person name="Mamidi S."/>
            <person name="Mattison C."/>
            <person name="Monteros M."/>
            <person name="Pisani C."/>
            <person name="Plott C."/>
            <person name="Rajasekar S."/>
            <person name="Rhein H.S."/>
            <person name="Rohla C."/>
            <person name="Song M."/>
            <person name="Hilaire R.S."/>
            <person name="Shu S."/>
            <person name="Wells L."/>
            <person name="Wang X."/>
            <person name="Webber J."/>
            <person name="Heerema R.J."/>
            <person name="Klein P."/>
            <person name="Conner P."/>
            <person name="Grauke L."/>
            <person name="Grimwood J."/>
            <person name="Schmutz J."/>
            <person name="Randall J.J."/>
        </authorList>
    </citation>
    <scope>NUCLEOTIDE SEQUENCE</scope>
    <source>
        <tissue evidence="1">Leaf</tissue>
    </source>
</reference>
<protein>
    <submittedName>
        <fullName evidence="1">Uncharacterized protein</fullName>
    </submittedName>
</protein>
<evidence type="ECO:0000313" key="2">
    <source>
        <dbReference type="Proteomes" id="UP000811246"/>
    </source>
</evidence>